<feature type="transmembrane region" description="Helical" evidence="1">
    <location>
        <begin position="12"/>
        <end position="34"/>
    </location>
</feature>
<comment type="caution">
    <text evidence="5">The sequence shown here is derived from an EMBL/GenBank/DDBJ whole genome shotgun (WGS) entry which is preliminary data.</text>
</comment>
<evidence type="ECO:0000313" key="12">
    <source>
        <dbReference type="EMBL" id="RQM21472.1"/>
    </source>
</evidence>
<evidence type="ECO:0000313" key="8">
    <source>
        <dbReference type="EMBL" id="RHZ13687.1"/>
    </source>
</evidence>
<dbReference type="EMBL" id="QUTE01010450">
    <property type="protein sequence ID" value="RHZ13687.1"/>
    <property type="molecule type" value="Genomic_DNA"/>
</dbReference>
<keyword evidence="20" id="KW-1185">Reference proteome</keyword>
<name>A0A397CUD5_APHAT</name>
<evidence type="ECO:0000313" key="6">
    <source>
        <dbReference type="EMBL" id="RHY58876.1"/>
    </source>
</evidence>
<dbReference type="Proteomes" id="UP000285430">
    <property type="component" value="Unassembled WGS sequence"/>
</dbReference>
<evidence type="ECO:0000313" key="20">
    <source>
        <dbReference type="Proteomes" id="UP000284702"/>
    </source>
</evidence>
<reference evidence="12 20" key="2">
    <citation type="submission" date="2018-07" db="EMBL/GenBank/DDBJ databases">
        <title>Annotation of Aphanomyces astaci genome assembly.</title>
        <authorList>
            <person name="Studholme D.J."/>
        </authorList>
    </citation>
    <scope>NUCLEOTIDE SEQUENCE [LARGE SCALE GENOMIC DNA]</scope>
    <source>
        <strain evidence="12">Pc</strain>
    </source>
</reference>
<proteinExistence type="predicted"/>
<accession>A0A397CUD5</accession>
<reference evidence="13 14" key="3">
    <citation type="submission" date="2018-08" db="EMBL/GenBank/DDBJ databases">
        <title>Aphanomyces genome sequencing and annotation.</title>
        <authorList>
            <person name="Minardi D."/>
            <person name="Oidtmann B."/>
            <person name="Van Der Giezen M."/>
            <person name="Studholme D.J."/>
        </authorList>
    </citation>
    <scope>NUCLEOTIDE SEQUENCE [LARGE SCALE GENOMIC DNA]</scope>
    <source>
        <strain evidence="8 15">197901</strain>
        <strain evidence="5 17">D2</strain>
        <strain evidence="9 21">Da</strain>
        <strain evidence="10 23">FDL457</strain>
        <strain evidence="2 13">Kv</strain>
        <strain evidence="4 14">SA</strain>
        <strain evidence="6 19">Si</strain>
        <strain evidence="7 22">Sv</strain>
        <strain evidence="3 16">Yx</strain>
    </source>
</reference>
<dbReference type="EMBL" id="QUSZ01004715">
    <property type="protein sequence ID" value="RHY13044.1"/>
    <property type="molecule type" value="Genomic_DNA"/>
</dbReference>
<dbReference type="Proteomes" id="UP000266196">
    <property type="component" value="Unassembled WGS sequence"/>
</dbReference>
<protein>
    <submittedName>
        <fullName evidence="5">Uncharacterized protein</fullName>
    </submittedName>
</protein>
<dbReference type="EMBL" id="QUTF01013774">
    <property type="protein sequence ID" value="RHZ16103.1"/>
    <property type="molecule type" value="Genomic_DNA"/>
</dbReference>
<keyword evidence="1" id="KW-1133">Transmembrane helix</keyword>
<dbReference type="EMBL" id="QUTA01005791">
    <property type="protein sequence ID" value="RHY14084.1"/>
    <property type="molecule type" value="Genomic_DNA"/>
</dbReference>
<dbReference type="Proteomes" id="UP000275652">
    <property type="component" value="Unassembled WGS sequence"/>
</dbReference>
<evidence type="ECO:0000313" key="2">
    <source>
        <dbReference type="EMBL" id="RHY13044.1"/>
    </source>
</evidence>
<dbReference type="Proteomes" id="UP000285712">
    <property type="component" value="Unassembled WGS sequence"/>
</dbReference>
<evidence type="ECO:0000313" key="9">
    <source>
        <dbReference type="EMBL" id="RHZ15105.1"/>
    </source>
</evidence>
<evidence type="ECO:0000313" key="5">
    <source>
        <dbReference type="EMBL" id="RHY52723.1"/>
    </source>
</evidence>
<dbReference type="EMBL" id="QUTI01033219">
    <property type="protein sequence ID" value="RLO02571.1"/>
    <property type="molecule type" value="Genomic_DNA"/>
</dbReference>
<keyword evidence="1" id="KW-0472">Membrane</keyword>
<evidence type="ECO:0000313" key="11">
    <source>
        <dbReference type="EMBL" id="RLO02571.1"/>
    </source>
</evidence>
<evidence type="ECO:0000313" key="16">
    <source>
        <dbReference type="Proteomes" id="UP000266239"/>
    </source>
</evidence>
<dbReference type="VEuPathDB" id="FungiDB:H257_13502"/>
<evidence type="ECO:0000313" key="21">
    <source>
        <dbReference type="Proteomes" id="UP000285430"/>
    </source>
</evidence>
<dbReference type="Proteomes" id="UP000265716">
    <property type="component" value="Unassembled WGS sequence"/>
</dbReference>
<organism evidence="5 17">
    <name type="scientific">Aphanomyces astaci</name>
    <name type="common">Crayfish plague agent</name>
    <dbReference type="NCBI Taxonomy" id="112090"/>
    <lineage>
        <taxon>Eukaryota</taxon>
        <taxon>Sar</taxon>
        <taxon>Stramenopiles</taxon>
        <taxon>Oomycota</taxon>
        <taxon>Saprolegniomycetes</taxon>
        <taxon>Saprolegniales</taxon>
        <taxon>Verrucalvaceae</taxon>
        <taxon>Aphanomyces</taxon>
    </lineage>
</organism>
<keyword evidence="1" id="KW-0812">Transmembrane</keyword>
<evidence type="ECO:0000313" key="15">
    <source>
        <dbReference type="Proteomes" id="UP000266196"/>
    </source>
</evidence>
<evidence type="ECO:0000313" key="22">
    <source>
        <dbReference type="Proteomes" id="UP000285712"/>
    </source>
</evidence>
<reference evidence="11 18" key="1">
    <citation type="journal article" date="2018" name="J. Invertebr. Pathol.">
        <title>New genotyping method for the causative agent of crayfish plague (Aphanomyces astaci) based on whole genome data.</title>
        <authorList>
            <person name="Minardi D."/>
            <person name="Studholme D.J."/>
            <person name="van der Giezen M."/>
            <person name="Pretto T."/>
            <person name="Oidtmann B."/>
        </authorList>
    </citation>
    <scope>NUCLEOTIDE SEQUENCE [LARGE SCALE GENOMIC DNA]</scope>
    <source>
        <strain evidence="11 18">KB13</strain>
    </source>
</reference>
<dbReference type="Proteomes" id="UP000284702">
    <property type="component" value="Unassembled WGS sequence"/>
</dbReference>
<evidence type="ECO:0000313" key="14">
    <source>
        <dbReference type="Proteomes" id="UP000265716"/>
    </source>
</evidence>
<dbReference type="EMBL" id="MZMZ02003523">
    <property type="protein sequence ID" value="RQM21472.1"/>
    <property type="molecule type" value="Genomic_DNA"/>
</dbReference>
<sequence length="144" mass="16642">MNVGKAQSLDMSTISSVIIVTNIAAISITLIEAVREKYLERKRFKQIRKRKYQNDLRYHVQRLWWRAMTYAVAEVYLQRRHDDPSEDVLLPSFRVVLELARRQRAATDRQVVNSPPPDEAPVVPIIDANDVLVVTSTESKQPIE</sequence>
<dbReference type="Proteomes" id="UP000265427">
    <property type="component" value="Unassembled WGS sequence"/>
</dbReference>
<dbReference type="EMBL" id="QUTD01006914">
    <property type="protein sequence ID" value="RHY52723.1"/>
    <property type="molecule type" value="Genomic_DNA"/>
</dbReference>
<dbReference type="EMBL" id="QUTC01007783">
    <property type="protein sequence ID" value="RHY46374.1"/>
    <property type="molecule type" value="Genomic_DNA"/>
</dbReference>
<evidence type="ECO:0000313" key="4">
    <source>
        <dbReference type="EMBL" id="RHY46374.1"/>
    </source>
</evidence>
<gene>
    <name evidence="12" type="ORF">B5M09_003512</name>
    <name evidence="3" type="ORF">DYB25_004740</name>
    <name evidence="10" type="ORF">DYB26_000482</name>
    <name evidence="11" type="ORF">DYB28_006450</name>
    <name evidence="5" type="ORF">DYB30_001765</name>
    <name evidence="8" type="ORF">DYB31_005312</name>
    <name evidence="6" type="ORF">DYB34_000824</name>
    <name evidence="7" type="ORF">DYB35_001600</name>
    <name evidence="2" type="ORF">DYB36_008729</name>
    <name evidence="9" type="ORF">DYB37_000711</name>
    <name evidence="4" type="ORF">DYB38_000110</name>
</gene>
<dbReference type="EMBL" id="QUTG01002880">
    <property type="protein sequence ID" value="RHY94272.1"/>
    <property type="molecule type" value="Genomic_DNA"/>
</dbReference>
<dbReference type="Proteomes" id="UP000283543">
    <property type="component" value="Unassembled WGS sequence"/>
</dbReference>
<evidence type="ECO:0000313" key="7">
    <source>
        <dbReference type="EMBL" id="RHY94272.1"/>
    </source>
</evidence>
<dbReference type="Proteomes" id="UP000266643">
    <property type="component" value="Unassembled WGS sequence"/>
</dbReference>
<evidence type="ECO:0000313" key="19">
    <source>
        <dbReference type="Proteomes" id="UP000283543"/>
    </source>
</evidence>
<evidence type="ECO:0000313" key="10">
    <source>
        <dbReference type="EMBL" id="RHZ16103.1"/>
    </source>
</evidence>
<evidence type="ECO:0000313" key="23">
    <source>
        <dbReference type="Proteomes" id="UP000286510"/>
    </source>
</evidence>
<evidence type="ECO:0000313" key="18">
    <source>
        <dbReference type="Proteomes" id="UP000275652"/>
    </source>
</evidence>
<dbReference type="AlphaFoldDB" id="A0A397CUD5"/>
<evidence type="ECO:0000256" key="1">
    <source>
        <dbReference type="SAM" id="Phobius"/>
    </source>
</evidence>
<evidence type="ECO:0000313" key="17">
    <source>
        <dbReference type="Proteomes" id="UP000266643"/>
    </source>
</evidence>
<evidence type="ECO:0000313" key="3">
    <source>
        <dbReference type="EMBL" id="RHY14084.1"/>
    </source>
</evidence>
<dbReference type="Proteomes" id="UP000266239">
    <property type="component" value="Unassembled WGS sequence"/>
</dbReference>
<dbReference type="EMBL" id="QUTH01004188">
    <property type="protein sequence ID" value="RHZ15105.1"/>
    <property type="molecule type" value="Genomic_DNA"/>
</dbReference>
<dbReference type="Proteomes" id="UP000286510">
    <property type="component" value="Unassembled WGS sequence"/>
</dbReference>
<evidence type="ECO:0000313" key="13">
    <source>
        <dbReference type="Proteomes" id="UP000265427"/>
    </source>
</evidence>
<dbReference type="EMBL" id="QUTB01004912">
    <property type="protein sequence ID" value="RHY58876.1"/>
    <property type="molecule type" value="Genomic_DNA"/>
</dbReference>